<proteinExistence type="predicted"/>
<keyword evidence="3" id="KW-1185">Reference proteome</keyword>
<protein>
    <submittedName>
        <fullName evidence="2">Uncharacterized protein</fullName>
    </submittedName>
</protein>
<name>A0AAN5CM04_9BILA</name>
<feature type="compositionally biased region" description="Basic and acidic residues" evidence="1">
    <location>
        <begin position="82"/>
        <end position="99"/>
    </location>
</feature>
<feature type="non-terminal residue" evidence="2">
    <location>
        <position position="1"/>
    </location>
</feature>
<reference evidence="3" key="1">
    <citation type="submission" date="2022-10" db="EMBL/GenBank/DDBJ databases">
        <title>Genome assembly of Pristionchus species.</title>
        <authorList>
            <person name="Yoshida K."/>
            <person name="Sommer R.J."/>
        </authorList>
    </citation>
    <scope>NUCLEOTIDE SEQUENCE [LARGE SCALE GENOMIC DNA]</scope>
    <source>
        <strain evidence="3">RS5460</strain>
    </source>
</reference>
<comment type="caution">
    <text evidence="2">The sequence shown here is derived from an EMBL/GenBank/DDBJ whole genome shotgun (WGS) entry which is preliminary data.</text>
</comment>
<sequence>VTLLAYRFVQWHATVRRWPEVGHHVCDHNIVAAGSVGDAVALGRIDHRRLHVRHSHDLILMGRDEETSIEWRPLRPIVHGDHARSDTRKGVRTREDHSPHRVPYSQSVQYSRRVVRLVQHSPHTHRVEFGRVEEVV</sequence>
<gene>
    <name evidence="2" type="ORF">PMAYCL1PPCAC_17048</name>
</gene>
<accession>A0AAN5CM04</accession>
<evidence type="ECO:0000313" key="3">
    <source>
        <dbReference type="Proteomes" id="UP001328107"/>
    </source>
</evidence>
<evidence type="ECO:0000256" key="1">
    <source>
        <dbReference type="SAM" id="MobiDB-lite"/>
    </source>
</evidence>
<dbReference type="Proteomes" id="UP001328107">
    <property type="component" value="Unassembled WGS sequence"/>
</dbReference>
<feature type="region of interest" description="Disordered" evidence="1">
    <location>
        <begin position="82"/>
        <end position="104"/>
    </location>
</feature>
<organism evidence="2 3">
    <name type="scientific">Pristionchus mayeri</name>
    <dbReference type="NCBI Taxonomy" id="1317129"/>
    <lineage>
        <taxon>Eukaryota</taxon>
        <taxon>Metazoa</taxon>
        <taxon>Ecdysozoa</taxon>
        <taxon>Nematoda</taxon>
        <taxon>Chromadorea</taxon>
        <taxon>Rhabditida</taxon>
        <taxon>Rhabditina</taxon>
        <taxon>Diplogasteromorpha</taxon>
        <taxon>Diplogasteroidea</taxon>
        <taxon>Neodiplogasteridae</taxon>
        <taxon>Pristionchus</taxon>
    </lineage>
</organism>
<dbReference type="AlphaFoldDB" id="A0AAN5CM04"/>
<evidence type="ECO:0000313" key="2">
    <source>
        <dbReference type="EMBL" id="GMR46853.1"/>
    </source>
</evidence>
<dbReference type="EMBL" id="BTRK01000004">
    <property type="protein sequence ID" value="GMR46853.1"/>
    <property type="molecule type" value="Genomic_DNA"/>
</dbReference>